<dbReference type="AlphaFoldDB" id="A0A914Z7M5"/>
<feature type="region of interest" description="Disordered" evidence="1">
    <location>
        <begin position="315"/>
        <end position="338"/>
    </location>
</feature>
<reference evidence="3" key="1">
    <citation type="submission" date="2022-11" db="UniProtKB">
        <authorList>
            <consortium name="WormBaseParasite"/>
        </authorList>
    </citation>
    <scope>IDENTIFICATION</scope>
</reference>
<name>A0A914Z7M5_9BILA</name>
<sequence length="351" mass="39100">MIADVTAVTESVAEEKEGSTSVSSTTITSSSIHSSVHSKSAVKSPKSYNLTNESTSTSPKYDTSAWCHNSQNQYESDNFMDDEHTSESKNSENVEAKLNESLLDQDVNVLLKHPSSSDFKSSKSHLTSEVDVSFKDLEPLSDTSYTAAFKTSPTQISDDRCSRLSTVSTSSYFAKNPDVNMFYSPQIPIEHKPEKVVEKIKKQFEPFKTAAEEEAEYLPETNALKSKYDEVIPKSSPLKVPRSPINIFESVGEESQEEIDDYIYGEFDEMVTEEEGEYLPRLLSPISEHYSAESGTGSSSFCSISQLSVHTAIEREYADVEEEDSRGESGSPTSFREYWRDAGELAERCES</sequence>
<feature type="region of interest" description="Disordered" evidence="1">
    <location>
        <begin position="1"/>
        <end position="100"/>
    </location>
</feature>
<feature type="compositionally biased region" description="Basic and acidic residues" evidence="1">
    <location>
        <begin position="81"/>
        <end position="98"/>
    </location>
</feature>
<keyword evidence="2" id="KW-1185">Reference proteome</keyword>
<protein>
    <submittedName>
        <fullName evidence="3">Uncharacterized protein</fullName>
    </submittedName>
</protein>
<accession>A0A914Z7M5</accession>
<dbReference type="Proteomes" id="UP000887577">
    <property type="component" value="Unplaced"/>
</dbReference>
<feature type="compositionally biased region" description="Low complexity" evidence="1">
    <location>
        <begin position="19"/>
        <end position="47"/>
    </location>
</feature>
<feature type="compositionally biased region" description="Polar residues" evidence="1">
    <location>
        <begin position="48"/>
        <end position="76"/>
    </location>
</feature>
<evidence type="ECO:0000256" key="1">
    <source>
        <dbReference type="SAM" id="MobiDB-lite"/>
    </source>
</evidence>
<dbReference type="WBParaSite" id="PSU_v2.g8694.t1">
    <property type="protein sequence ID" value="PSU_v2.g8694.t1"/>
    <property type="gene ID" value="PSU_v2.g8694"/>
</dbReference>
<evidence type="ECO:0000313" key="3">
    <source>
        <dbReference type="WBParaSite" id="PSU_v2.g8694.t1"/>
    </source>
</evidence>
<proteinExistence type="predicted"/>
<organism evidence="2 3">
    <name type="scientific">Panagrolaimus superbus</name>
    <dbReference type="NCBI Taxonomy" id="310955"/>
    <lineage>
        <taxon>Eukaryota</taxon>
        <taxon>Metazoa</taxon>
        <taxon>Ecdysozoa</taxon>
        <taxon>Nematoda</taxon>
        <taxon>Chromadorea</taxon>
        <taxon>Rhabditida</taxon>
        <taxon>Tylenchina</taxon>
        <taxon>Panagrolaimomorpha</taxon>
        <taxon>Panagrolaimoidea</taxon>
        <taxon>Panagrolaimidae</taxon>
        <taxon>Panagrolaimus</taxon>
    </lineage>
</organism>
<evidence type="ECO:0000313" key="2">
    <source>
        <dbReference type="Proteomes" id="UP000887577"/>
    </source>
</evidence>